<protein>
    <recommendedName>
        <fullName evidence="5">HTH tetR-type domain-containing protein</fullName>
    </recommendedName>
</protein>
<dbReference type="PROSITE" id="PS50977">
    <property type="entry name" value="HTH_TETR_2"/>
    <property type="match status" value="1"/>
</dbReference>
<dbReference type="AlphaFoldDB" id="A0A4Y4B1M2"/>
<dbReference type="InterPro" id="IPR050109">
    <property type="entry name" value="HTH-type_TetR-like_transc_reg"/>
</dbReference>
<sequence length="205" mass="22335">MGRPRYDTKQKLIAAMRELLAERGYTATSPKMVLERARLGQGSLYYHFTGKEELAVETVAALMHRSLVIVNNHLAGVIVEESDTWPVVQLSEEANPPETNVDATDAAPETPRTRAAGALGQLFEKREGWALVRLLADPSATQPGPLADGIAVWIEALRLLLTESLADGDYQTPEPDARQEAERILTDALGQILVQLGAGTNPTIR</sequence>
<dbReference type="InterPro" id="IPR009057">
    <property type="entry name" value="Homeodomain-like_sf"/>
</dbReference>
<dbReference type="GO" id="GO:0003700">
    <property type="term" value="F:DNA-binding transcription factor activity"/>
    <property type="evidence" value="ECO:0007669"/>
    <property type="project" value="TreeGrafter"/>
</dbReference>
<evidence type="ECO:0000313" key="7">
    <source>
        <dbReference type="Proteomes" id="UP000317410"/>
    </source>
</evidence>
<dbReference type="SUPFAM" id="SSF46689">
    <property type="entry name" value="Homeodomain-like"/>
    <property type="match status" value="1"/>
</dbReference>
<dbReference type="Proteomes" id="UP000317410">
    <property type="component" value="Unassembled WGS sequence"/>
</dbReference>
<keyword evidence="1" id="KW-0805">Transcription regulation</keyword>
<feature type="DNA-binding region" description="H-T-H motif" evidence="4">
    <location>
        <begin position="29"/>
        <end position="48"/>
    </location>
</feature>
<comment type="caution">
    <text evidence="6">The sequence shown here is derived from an EMBL/GenBank/DDBJ whole genome shotgun (WGS) entry which is preliminary data.</text>
</comment>
<dbReference type="PANTHER" id="PTHR30055">
    <property type="entry name" value="HTH-TYPE TRANSCRIPTIONAL REGULATOR RUTR"/>
    <property type="match status" value="1"/>
</dbReference>
<dbReference type="InterPro" id="IPR001647">
    <property type="entry name" value="HTH_TetR"/>
</dbReference>
<accession>A0A4Y4B1M2</accession>
<dbReference type="Pfam" id="PF00440">
    <property type="entry name" value="TetR_N"/>
    <property type="match status" value="1"/>
</dbReference>
<keyword evidence="3" id="KW-0804">Transcription</keyword>
<evidence type="ECO:0000259" key="5">
    <source>
        <dbReference type="PROSITE" id="PS50977"/>
    </source>
</evidence>
<dbReference type="Gene3D" id="1.10.357.10">
    <property type="entry name" value="Tetracycline Repressor, domain 2"/>
    <property type="match status" value="1"/>
</dbReference>
<organism evidence="6 7">
    <name type="scientific">Microbacterium maritypicum</name>
    <name type="common">Microbacterium liquefaciens</name>
    <dbReference type="NCBI Taxonomy" id="33918"/>
    <lineage>
        <taxon>Bacteria</taxon>
        <taxon>Bacillati</taxon>
        <taxon>Actinomycetota</taxon>
        <taxon>Actinomycetes</taxon>
        <taxon>Micrococcales</taxon>
        <taxon>Microbacteriaceae</taxon>
        <taxon>Microbacterium</taxon>
    </lineage>
</organism>
<feature type="domain" description="HTH tetR-type" evidence="5">
    <location>
        <begin position="6"/>
        <end position="66"/>
    </location>
</feature>
<dbReference type="GO" id="GO:0000976">
    <property type="term" value="F:transcription cis-regulatory region binding"/>
    <property type="evidence" value="ECO:0007669"/>
    <property type="project" value="TreeGrafter"/>
</dbReference>
<keyword evidence="2 4" id="KW-0238">DNA-binding</keyword>
<evidence type="ECO:0000256" key="4">
    <source>
        <dbReference type="PROSITE-ProRule" id="PRU00335"/>
    </source>
</evidence>
<evidence type="ECO:0000313" key="6">
    <source>
        <dbReference type="EMBL" id="GEC74455.1"/>
    </source>
</evidence>
<evidence type="ECO:0000256" key="2">
    <source>
        <dbReference type="ARBA" id="ARBA00023125"/>
    </source>
</evidence>
<name>A0A4Y4B1M2_MICMQ</name>
<dbReference type="PANTHER" id="PTHR30055:SF234">
    <property type="entry name" value="HTH-TYPE TRANSCRIPTIONAL REGULATOR BETI"/>
    <property type="match status" value="1"/>
</dbReference>
<gene>
    <name evidence="6" type="ORF">MLI01_06000</name>
</gene>
<dbReference type="PRINTS" id="PR00455">
    <property type="entry name" value="HTHTETR"/>
</dbReference>
<dbReference type="EMBL" id="BJNQ01000002">
    <property type="protein sequence ID" value="GEC74455.1"/>
    <property type="molecule type" value="Genomic_DNA"/>
</dbReference>
<evidence type="ECO:0000256" key="1">
    <source>
        <dbReference type="ARBA" id="ARBA00023015"/>
    </source>
</evidence>
<proteinExistence type="predicted"/>
<evidence type="ECO:0000256" key="3">
    <source>
        <dbReference type="ARBA" id="ARBA00023163"/>
    </source>
</evidence>
<reference evidence="6 7" key="1">
    <citation type="submission" date="2019-06" db="EMBL/GenBank/DDBJ databases">
        <title>Whole genome shotgun sequence of Microbacterium liquefaciens NBRC 15037.</title>
        <authorList>
            <person name="Hosoyama A."/>
            <person name="Uohara A."/>
            <person name="Ohji S."/>
            <person name="Ichikawa N."/>
        </authorList>
    </citation>
    <scope>NUCLEOTIDE SEQUENCE [LARGE SCALE GENOMIC DNA]</scope>
    <source>
        <strain evidence="6 7">NBRC 15037</strain>
    </source>
</reference>